<name>A0AAW1I939_POPJA</name>
<proteinExistence type="predicted"/>
<accession>A0AAW1I939</accession>
<dbReference type="AlphaFoldDB" id="A0AAW1I939"/>
<evidence type="ECO:0000259" key="1">
    <source>
        <dbReference type="Pfam" id="PF22540"/>
    </source>
</evidence>
<dbReference type="Proteomes" id="UP001458880">
    <property type="component" value="Unassembled WGS sequence"/>
</dbReference>
<dbReference type="Pfam" id="PF22540">
    <property type="entry name" value="RET_CRD"/>
    <property type="match status" value="1"/>
</dbReference>
<evidence type="ECO:0000313" key="3">
    <source>
        <dbReference type="Proteomes" id="UP001458880"/>
    </source>
</evidence>
<protein>
    <recommendedName>
        <fullName evidence="1">RET cysteine rich domain-containing protein</fullName>
    </recommendedName>
</protein>
<evidence type="ECO:0000313" key="2">
    <source>
        <dbReference type="EMBL" id="KAK9685666.1"/>
    </source>
</evidence>
<keyword evidence="3" id="KW-1185">Reference proteome</keyword>
<dbReference type="InterPro" id="IPR055162">
    <property type="entry name" value="RET_CRD"/>
</dbReference>
<feature type="domain" description="RET cysteine rich" evidence="1">
    <location>
        <begin position="335"/>
        <end position="447"/>
    </location>
</feature>
<comment type="caution">
    <text evidence="2">The sequence shown here is derived from an EMBL/GenBank/DDBJ whole genome shotgun (WGS) entry which is preliminary data.</text>
</comment>
<organism evidence="2 3">
    <name type="scientific">Popillia japonica</name>
    <name type="common">Japanese beetle</name>
    <dbReference type="NCBI Taxonomy" id="7064"/>
    <lineage>
        <taxon>Eukaryota</taxon>
        <taxon>Metazoa</taxon>
        <taxon>Ecdysozoa</taxon>
        <taxon>Arthropoda</taxon>
        <taxon>Hexapoda</taxon>
        <taxon>Insecta</taxon>
        <taxon>Pterygota</taxon>
        <taxon>Neoptera</taxon>
        <taxon>Endopterygota</taxon>
        <taxon>Coleoptera</taxon>
        <taxon>Polyphaga</taxon>
        <taxon>Scarabaeiformia</taxon>
        <taxon>Scarabaeidae</taxon>
        <taxon>Rutelinae</taxon>
        <taxon>Popillia</taxon>
    </lineage>
</organism>
<sequence>MKDLSDSHFALLPPVWGKTWGLETTRPLNRDIMRHSLQNQTYGSGQSIVVGVDCNVINPKGTERTVSKNISVNVLDEDDNAPSTNGPSIVQINLERNYVTKGQTLEFPSGHQIFVDIDSPEVNTYDIQLLNDTENILQEECDIMVDGRDDENQTVIICKLYFTKKTKLPTSPYRVILQVNDTSLLKGNGNSVVQQIIDIVYSQRPKSMSQTTIAYSTADNLLPLILYPAREVEIFRTAAPYARVTQPDHRNLDDATNFRIRNRSNKNRALEITKFEGIVYVNNTDALRQSDFIKLVIGWRKNGTNQTDEIHIRVINETIDTCSNKSSDVNDWEHCALFDNMGECERVCGLATGGFPNVKRRSISSKENRCVWINYKQSKLGYSTCTPDLITCPDKICDSLEKEYDFICPQDCSVQMAPLTPKNHITGRGIGDGQGVCICDVKNNCACNQRYSYKKAKTSTHSPNITAILGKNLTTIAPVLAGRHTATTDDPMKRYANEKFIKTLRR</sequence>
<dbReference type="EMBL" id="JASPKY010000760">
    <property type="protein sequence ID" value="KAK9685666.1"/>
    <property type="molecule type" value="Genomic_DNA"/>
</dbReference>
<gene>
    <name evidence="2" type="ORF">QE152_g37869</name>
</gene>
<reference evidence="2 3" key="1">
    <citation type="journal article" date="2024" name="BMC Genomics">
        <title>De novo assembly and annotation of Popillia japonica's genome with initial clues to its potential as an invasive pest.</title>
        <authorList>
            <person name="Cucini C."/>
            <person name="Boschi S."/>
            <person name="Funari R."/>
            <person name="Cardaioli E."/>
            <person name="Iannotti N."/>
            <person name="Marturano G."/>
            <person name="Paoli F."/>
            <person name="Bruttini M."/>
            <person name="Carapelli A."/>
            <person name="Frati F."/>
            <person name="Nardi F."/>
        </authorList>
    </citation>
    <scope>NUCLEOTIDE SEQUENCE [LARGE SCALE GENOMIC DNA]</scope>
    <source>
        <strain evidence="2">DMR45628</strain>
    </source>
</reference>